<protein>
    <recommendedName>
        <fullName evidence="1">Carboxymuconolactone decarboxylase-like domain-containing protein</fullName>
    </recommendedName>
</protein>
<keyword evidence="3" id="KW-1185">Reference proteome</keyword>
<dbReference type="SUPFAM" id="SSF69118">
    <property type="entry name" value="AhpD-like"/>
    <property type="match status" value="1"/>
</dbReference>
<dbReference type="AlphaFoldDB" id="A0A7L9WKB2"/>
<gene>
    <name evidence="2" type="ORF">F3W81_08390</name>
</gene>
<evidence type="ECO:0000313" key="2">
    <source>
        <dbReference type="EMBL" id="QOL80831.1"/>
    </source>
</evidence>
<evidence type="ECO:0000313" key="3">
    <source>
        <dbReference type="Proteomes" id="UP000594118"/>
    </source>
</evidence>
<reference evidence="2 3" key="1">
    <citation type="submission" date="2019-10" db="EMBL/GenBank/DDBJ databases">
        <title>Pseudopuniceibacterium sp. HQ09 islated from Antarctica.</title>
        <authorList>
            <person name="Liao L."/>
            <person name="Su S."/>
            <person name="Chen B."/>
            <person name="Yu Y."/>
        </authorList>
    </citation>
    <scope>NUCLEOTIDE SEQUENCE [LARGE SCALE GENOMIC DNA]</scope>
    <source>
        <strain evidence="2 3">HQ09</strain>
    </source>
</reference>
<dbReference type="InterPro" id="IPR029032">
    <property type="entry name" value="AhpD-like"/>
</dbReference>
<name>A0A7L9WKB2_9RHOB</name>
<feature type="domain" description="Carboxymuconolactone decarboxylase-like" evidence="1">
    <location>
        <begin position="25"/>
        <end position="80"/>
    </location>
</feature>
<proteinExistence type="predicted"/>
<organism evidence="2 3">
    <name type="scientific">Pseudooceanicola spongiae</name>
    <dbReference type="NCBI Taxonomy" id="2613965"/>
    <lineage>
        <taxon>Bacteria</taxon>
        <taxon>Pseudomonadati</taxon>
        <taxon>Pseudomonadota</taxon>
        <taxon>Alphaproteobacteria</taxon>
        <taxon>Rhodobacterales</taxon>
        <taxon>Paracoccaceae</taxon>
        <taxon>Pseudooceanicola</taxon>
    </lineage>
</organism>
<dbReference type="Proteomes" id="UP000594118">
    <property type="component" value="Chromosome"/>
</dbReference>
<dbReference type="KEGG" id="pshq:F3W81_08390"/>
<evidence type="ECO:0000259" key="1">
    <source>
        <dbReference type="Pfam" id="PF02627"/>
    </source>
</evidence>
<sequence length="116" mass="12526">MQSLISGLSSRWKPRSASVLAPGPLHLIKLRASQISGCAIRGHMHTGEAIKDGETDLRLRMLVARRESSLDTPRAVLARGEALTRLEQTCAPDGDWEVLTAEFNEAEYVGGADSVA</sequence>
<accession>A0A7L9WKB2</accession>
<dbReference type="Gene3D" id="1.20.1290.10">
    <property type="entry name" value="AhpD-like"/>
    <property type="match status" value="1"/>
</dbReference>
<dbReference type="EMBL" id="CP045201">
    <property type="protein sequence ID" value="QOL80831.1"/>
    <property type="molecule type" value="Genomic_DNA"/>
</dbReference>
<dbReference type="InterPro" id="IPR003779">
    <property type="entry name" value="CMD-like"/>
</dbReference>
<dbReference type="GO" id="GO:0051920">
    <property type="term" value="F:peroxiredoxin activity"/>
    <property type="evidence" value="ECO:0007669"/>
    <property type="project" value="InterPro"/>
</dbReference>
<dbReference type="Pfam" id="PF02627">
    <property type="entry name" value="CMD"/>
    <property type="match status" value="1"/>
</dbReference>